<dbReference type="CDD" id="cd10985">
    <property type="entry name" value="MH2_SMAD_2_3"/>
    <property type="match status" value="1"/>
</dbReference>
<evidence type="ECO:0000259" key="10">
    <source>
        <dbReference type="PROSITE" id="PS51075"/>
    </source>
</evidence>
<keyword evidence="7 8" id="KW-0539">Nucleus</keyword>
<evidence type="ECO:0000256" key="2">
    <source>
        <dbReference type="ARBA" id="ARBA00022490"/>
    </source>
</evidence>
<evidence type="ECO:0000256" key="5">
    <source>
        <dbReference type="ARBA" id="ARBA00023015"/>
    </source>
</evidence>
<dbReference type="PROSITE" id="PS51076">
    <property type="entry name" value="MH2"/>
    <property type="match status" value="1"/>
</dbReference>
<dbReference type="AlphaFoldDB" id="A0AAW1TR18"/>
<name>A0AAW1TR18_9CUCU</name>
<evidence type="ECO:0000313" key="12">
    <source>
        <dbReference type="EMBL" id="KAK9873972.1"/>
    </source>
</evidence>
<feature type="domain" description="MH1" evidence="10">
    <location>
        <begin position="11"/>
        <end position="134"/>
    </location>
</feature>
<dbReference type="InterPro" id="IPR036578">
    <property type="entry name" value="SMAD_MH1_sf"/>
</dbReference>
<keyword evidence="5 8" id="KW-0805">Transcription regulation</keyword>
<evidence type="ECO:0000256" key="6">
    <source>
        <dbReference type="ARBA" id="ARBA00023163"/>
    </source>
</evidence>
<comment type="subcellular location">
    <subcellularLocation>
        <location evidence="8">Cytoplasm</location>
    </subcellularLocation>
    <subcellularLocation>
        <location evidence="8">Nucleus</location>
    </subcellularLocation>
</comment>
<evidence type="ECO:0000256" key="3">
    <source>
        <dbReference type="ARBA" id="ARBA00022723"/>
    </source>
</evidence>
<sequence>MTSMLPSFTPPVVKRLLGWKKGLDGDDKWCEKAVKNLVKKLKKSGALEELERAISSQNQNTKCVPVPRVRELNQQRKGLPHVIYCRLWRWPDLSSHHELRPLDHCEWGYNHRKDLEEVCVNPFHYTRVDTQTLPAILVPRHTIDDNNIFPHSLEDLSTSVPENTSFPHNTTSLSIHLQHSGGYMDAVGILPNGTPNGIESPHNSAPPTETPPPGYMSEDGDPMDHNDNMSLPRISPSPPVDAQPVLYCEPAFWCSISYYELNTRVGETFHASQPSITVDGFTDPSNSERFCLGLLSNVNRNTVVEQTRRHIGKGVRLYYIGGEVFAECLSDSSIFVQSPNCNQRYGWHPATVCKIPPGCNLKIFNNQEFAALLSQSVSQGFEAVYQLTRMCTIRMSFVKGWGAEYRRQTVTSTPCWIELHLNGPLQWLDRVLTQMGSPRLPCSSMS</sequence>
<dbReference type="GO" id="GO:0050793">
    <property type="term" value="P:regulation of developmental process"/>
    <property type="evidence" value="ECO:0007669"/>
    <property type="project" value="UniProtKB-ARBA"/>
</dbReference>
<dbReference type="SUPFAM" id="SSF49879">
    <property type="entry name" value="SMAD/FHA domain"/>
    <property type="match status" value="1"/>
</dbReference>
<dbReference type="GO" id="GO:0030154">
    <property type="term" value="P:cell differentiation"/>
    <property type="evidence" value="ECO:0007669"/>
    <property type="project" value="TreeGrafter"/>
</dbReference>
<comment type="caution">
    <text evidence="12">The sequence shown here is derived from an EMBL/GenBank/DDBJ whole genome shotgun (WGS) entry which is preliminary data.</text>
</comment>
<dbReference type="InterPro" id="IPR013790">
    <property type="entry name" value="Dwarfin"/>
</dbReference>
<accession>A0AAW1TR18</accession>
<dbReference type="Proteomes" id="UP001431783">
    <property type="component" value="Unassembled WGS sequence"/>
</dbReference>
<dbReference type="GO" id="GO:0032924">
    <property type="term" value="P:activin receptor signaling pathway"/>
    <property type="evidence" value="ECO:0007669"/>
    <property type="project" value="TreeGrafter"/>
</dbReference>
<evidence type="ECO:0000259" key="11">
    <source>
        <dbReference type="PROSITE" id="PS51076"/>
    </source>
</evidence>
<comment type="similarity">
    <text evidence="1 8">Belongs to the dwarfin/SMAD family.</text>
</comment>
<organism evidence="12 13">
    <name type="scientific">Henosepilachna vigintioctopunctata</name>
    <dbReference type="NCBI Taxonomy" id="420089"/>
    <lineage>
        <taxon>Eukaryota</taxon>
        <taxon>Metazoa</taxon>
        <taxon>Ecdysozoa</taxon>
        <taxon>Arthropoda</taxon>
        <taxon>Hexapoda</taxon>
        <taxon>Insecta</taxon>
        <taxon>Pterygota</taxon>
        <taxon>Neoptera</taxon>
        <taxon>Endopterygota</taxon>
        <taxon>Coleoptera</taxon>
        <taxon>Polyphaga</taxon>
        <taxon>Cucujiformia</taxon>
        <taxon>Coccinelloidea</taxon>
        <taxon>Coccinellidae</taxon>
        <taxon>Epilachninae</taxon>
        <taxon>Epilachnini</taxon>
        <taxon>Henosepilachna</taxon>
    </lineage>
</organism>
<dbReference type="PANTHER" id="PTHR13703">
    <property type="entry name" value="SMAD"/>
    <property type="match status" value="1"/>
</dbReference>
<dbReference type="Pfam" id="PF03165">
    <property type="entry name" value="MH1"/>
    <property type="match status" value="1"/>
</dbReference>
<keyword evidence="3" id="KW-0479">Metal-binding</keyword>
<dbReference type="GO" id="GO:0009791">
    <property type="term" value="P:post-embryonic development"/>
    <property type="evidence" value="ECO:0007669"/>
    <property type="project" value="UniProtKB-ARBA"/>
</dbReference>
<dbReference type="FunFam" id="2.60.200.10:FF:000001">
    <property type="entry name" value="Mothers against decapentaplegic homolog"/>
    <property type="match status" value="1"/>
</dbReference>
<dbReference type="InterPro" id="IPR013019">
    <property type="entry name" value="MAD_homology_MH1"/>
</dbReference>
<evidence type="ECO:0000256" key="1">
    <source>
        <dbReference type="ARBA" id="ARBA00005545"/>
    </source>
</evidence>
<evidence type="ECO:0000256" key="4">
    <source>
        <dbReference type="ARBA" id="ARBA00022833"/>
    </source>
</evidence>
<dbReference type="GO" id="GO:0046872">
    <property type="term" value="F:metal ion binding"/>
    <property type="evidence" value="ECO:0007669"/>
    <property type="project" value="UniProtKB-KW"/>
</dbReference>
<proteinExistence type="inferred from homology"/>
<evidence type="ECO:0000256" key="9">
    <source>
        <dbReference type="SAM" id="MobiDB-lite"/>
    </source>
</evidence>
<keyword evidence="13" id="KW-1185">Reference proteome</keyword>
<keyword evidence="6 8" id="KW-0804">Transcription</keyword>
<dbReference type="PROSITE" id="PS51075">
    <property type="entry name" value="MH1"/>
    <property type="match status" value="1"/>
</dbReference>
<dbReference type="GO" id="GO:0045944">
    <property type="term" value="P:positive regulation of transcription by RNA polymerase II"/>
    <property type="evidence" value="ECO:0007669"/>
    <property type="project" value="TreeGrafter"/>
</dbReference>
<dbReference type="SUPFAM" id="SSF56366">
    <property type="entry name" value="SMAD MH1 domain"/>
    <property type="match status" value="1"/>
</dbReference>
<protein>
    <recommendedName>
        <fullName evidence="8">Mothers against decapentaplegic homolog</fullName>
        <shortName evidence="8">MAD homolog</shortName>
        <shortName evidence="8">Mothers against DPP homolog</shortName>
    </recommendedName>
    <alternativeName>
        <fullName evidence="8">SMAD family member</fullName>
    </alternativeName>
</protein>
<dbReference type="GO" id="GO:0070411">
    <property type="term" value="F:I-SMAD binding"/>
    <property type="evidence" value="ECO:0007669"/>
    <property type="project" value="TreeGrafter"/>
</dbReference>
<evidence type="ECO:0000313" key="13">
    <source>
        <dbReference type="Proteomes" id="UP001431783"/>
    </source>
</evidence>
<dbReference type="GO" id="GO:0009653">
    <property type="term" value="P:anatomical structure morphogenesis"/>
    <property type="evidence" value="ECO:0007669"/>
    <property type="project" value="TreeGrafter"/>
</dbReference>
<evidence type="ECO:0000256" key="8">
    <source>
        <dbReference type="RuleBase" id="RU361195"/>
    </source>
</evidence>
<dbReference type="GO" id="GO:0071144">
    <property type="term" value="C:heteromeric SMAD protein complex"/>
    <property type="evidence" value="ECO:0007669"/>
    <property type="project" value="TreeGrafter"/>
</dbReference>
<evidence type="ECO:0000256" key="7">
    <source>
        <dbReference type="ARBA" id="ARBA00023242"/>
    </source>
</evidence>
<keyword evidence="4" id="KW-0862">Zinc</keyword>
<feature type="region of interest" description="Disordered" evidence="9">
    <location>
        <begin position="190"/>
        <end position="230"/>
    </location>
</feature>
<keyword evidence="2 8" id="KW-0963">Cytoplasm</keyword>
<dbReference type="SMART" id="SM00523">
    <property type="entry name" value="DWA"/>
    <property type="match status" value="1"/>
</dbReference>
<dbReference type="Pfam" id="PF03166">
    <property type="entry name" value="MH2"/>
    <property type="match status" value="1"/>
</dbReference>
<dbReference type="GO" id="GO:0000981">
    <property type="term" value="F:DNA-binding transcription factor activity, RNA polymerase II-specific"/>
    <property type="evidence" value="ECO:0007669"/>
    <property type="project" value="TreeGrafter"/>
</dbReference>
<dbReference type="Gene3D" id="3.90.520.10">
    <property type="entry name" value="SMAD MH1 domain"/>
    <property type="match status" value="1"/>
</dbReference>
<dbReference type="PANTHER" id="PTHR13703:SF25">
    <property type="entry name" value="MOTHERS AGAINST DECAPENTAPLEGIC HOMOLOG"/>
    <property type="match status" value="1"/>
</dbReference>
<feature type="compositionally biased region" description="Polar residues" evidence="9">
    <location>
        <begin position="193"/>
        <end position="207"/>
    </location>
</feature>
<dbReference type="Gene3D" id="2.60.200.10">
    <property type="match status" value="1"/>
</dbReference>
<dbReference type="GO" id="GO:0051239">
    <property type="term" value="P:regulation of multicellular organismal process"/>
    <property type="evidence" value="ECO:0007669"/>
    <property type="project" value="UniProtKB-ARBA"/>
</dbReference>
<dbReference type="GO" id="GO:0005737">
    <property type="term" value="C:cytoplasm"/>
    <property type="evidence" value="ECO:0007669"/>
    <property type="project" value="UniProtKB-SubCell"/>
</dbReference>
<dbReference type="InterPro" id="IPR001132">
    <property type="entry name" value="SMAD_dom_Dwarfin-type"/>
</dbReference>
<dbReference type="GO" id="GO:0000978">
    <property type="term" value="F:RNA polymerase II cis-regulatory region sequence-specific DNA binding"/>
    <property type="evidence" value="ECO:0007669"/>
    <property type="project" value="TreeGrafter"/>
</dbReference>
<dbReference type="EMBL" id="JARQZJ010000031">
    <property type="protein sequence ID" value="KAK9873972.1"/>
    <property type="molecule type" value="Genomic_DNA"/>
</dbReference>
<feature type="domain" description="MH2" evidence="11">
    <location>
        <begin position="253"/>
        <end position="446"/>
    </location>
</feature>
<dbReference type="InterPro" id="IPR003619">
    <property type="entry name" value="MAD_homology1_Dwarfin-type"/>
</dbReference>
<dbReference type="SMART" id="SM00524">
    <property type="entry name" value="DWB"/>
    <property type="match status" value="1"/>
</dbReference>
<gene>
    <name evidence="12" type="ORF">WA026_002323</name>
</gene>
<dbReference type="GO" id="GO:0060395">
    <property type="term" value="P:SMAD protein signal transduction"/>
    <property type="evidence" value="ECO:0007669"/>
    <property type="project" value="TreeGrafter"/>
</dbReference>
<dbReference type="InterPro" id="IPR017855">
    <property type="entry name" value="SMAD-like_dom_sf"/>
</dbReference>
<dbReference type="InterPro" id="IPR008984">
    <property type="entry name" value="SMAD_FHA_dom_sf"/>
</dbReference>
<reference evidence="12 13" key="1">
    <citation type="submission" date="2023-03" db="EMBL/GenBank/DDBJ databases">
        <title>Genome insight into feeding habits of ladybird beetles.</title>
        <authorList>
            <person name="Li H.-S."/>
            <person name="Huang Y.-H."/>
            <person name="Pang H."/>
        </authorList>
    </citation>
    <scope>NUCLEOTIDE SEQUENCE [LARGE SCALE GENOMIC DNA]</scope>
    <source>
        <strain evidence="12">SYSU_2023b</strain>
        <tissue evidence="12">Whole body</tissue>
    </source>
</reference>